<dbReference type="EMBL" id="WHLY01000002">
    <property type="protein sequence ID" value="MPR35707.1"/>
    <property type="molecule type" value="Genomic_DNA"/>
</dbReference>
<feature type="chain" id="PRO_5029020942" evidence="1">
    <location>
        <begin position="21"/>
        <end position="139"/>
    </location>
</feature>
<organism evidence="2 3">
    <name type="scientific">Salmonirosea aquatica</name>
    <dbReference type="NCBI Taxonomy" id="2654236"/>
    <lineage>
        <taxon>Bacteria</taxon>
        <taxon>Pseudomonadati</taxon>
        <taxon>Bacteroidota</taxon>
        <taxon>Cytophagia</taxon>
        <taxon>Cytophagales</taxon>
        <taxon>Spirosomataceae</taxon>
        <taxon>Salmonirosea</taxon>
    </lineage>
</organism>
<evidence type="ECO:0000313" key="2">
    <source>
        <dbReference type="EMBL" id="MPR35707.1"/>
    </source>
</evidence>
<dbReference type="SUPFAM" id="SSF160574">
    <property type="entry name" value="BT0923-like"/>
    <property type="match status" value="1"/>
</dbReference>
<sequence>MKRMIIVTLLAASVTLGANAQKITAAKVPDIVRTAFINTYPKAKEVAWEKEKSGDYEANFEQDQEEMSVVYNKLGVALEVETEIAVSGLPVAVQNALKGKKIKEAARITKGGKTYYEAELGGKDFLFDASGKAVAATKD</sequence>
<evidence type="ECO:0000313" key="3">
    <source>
        <dbReference type="Proteomes" id="UP000479293"/>
    </source>
</evidence>
<gene>
    <name evidence="2" type="ORF">GBK04_20715</name>
</gene>
<dbReference type="RefSeq" id="WP_152762998.1">
    <property type="nucleotide sequence ID" value="NZ_WHLY01000002.1"/>
</dbReference>
<feature type="signal peptide" evidence="1">
    <location>
        <begin position="1"/>
        <end position="20"/>
    </location>
</feature>
<reference evidence="2 3" key="1">
    <citation type="submission" date="2019-10" db="EMBL/GenBank/DDBJ databases">
        <title>Draft Genome Sequence of Cytophagaceae sp. SJW1-29.</title>
        <authorList>
            <person name="Choi A."/>
        </authorList>
    </citation>
    <scope>NUCLEOTIDE SEQUENCE [LARGE SCALE GENOMIC DNA]</scope>
    <source>
        <strain evidence="2 3">SJW1-29</strain>
    </source>
</reference>
<proteinExistence type="predicted"/>
<protein>
    <submittedName>
        <fullName evidence="2">Uncharacterized protein</fullName>
    </submittedName>
</protein>
<accession>A0A7C9FEF8</accession>
<evidence type="ECO:0000256" key="1">
    <source>
        <dbReference type="SAM" id="SignalP"/>
    </source>
</evidence>
<comment type="caution">
    <text evidence="2">The sequence shown here is derived from an EMBL/GenBank/DDBJ whole genome shotgun (WGS) entry which is preliminary data.</text>
</comment>
<dbReference type="Proteomes" id="UP000479293">
    <property type="component" value="Unassembled WGS sequence"/>
</dbReference>
<dbReference type="Gene3D" id="3.10.450.360">
    <property type="match status" value="1"/>
</dbReference>
<keyword evidence="1" id="KW-0732">Signal</keyword>
<dbReference type="AlphaFoldDB" id="A0A7C9FEF8"/>
<name>A0A7C9FEF8_9BACT</name>
<keyword evidence="3" id="KW-1185">Reference proteome</keyword>